<dbReference type="Proteomes" id="UP001239111">
    <property type="component" value="Chromosome 2"/>
</dbReference>
<accession>A0ACC2NZ65</accession>
<name>A0ACC2NZ65_9HYME</name>
<reference evidence="1" key="1">
    <citation type="submission" date="2023-04" db="EMBL/GenBank/DDBJ databases">
        <title>A chromosome-level genome assembly of the parasitoid wasp Eretmocerus hayati.</title>
        <authorList>
            <person name="Zhong Y."/>
            <person name="Liu S."/>
            <person name="Liu Y."/>
        </authorList>
    </citation>
    <scope>NUCLEOTIDE SEQUENCE</scope>
    <source>
        <strain evidence="1">ZJU_SS_LIU_2023</strain>
    </source>
</reference>
<proteinExistence type="predicted"/>
<organism evidence="1 2">
    <name type="scientific">Eretmocerus hayati</name>
    <dbReference type="NCBI Taxonomy" id="131215"/>
    <lineage>
        <taxon>Eukaryota</taxon>
        <taxon>Metazoa</taxon>
        <taxon>Ecdysozoa</taxon>
        <taxon>Arthropoda</taxon>
        <taxon>Hexapoda</taxon>
        <taxon>Insecta</taxon>
        <taxon>Pterygota</taxon>
        <taxon>Neoptera</taxon>
        <taxon>Endopterygota</taxon>
        <taxon>Hymenoptera</taxon>
        <taxon>Apocrita</taxon>
        <taxon>Proctotrupomorpha</taxon>
        <taxon>Chalcidoidea</taxon>
        <taxon>Aphelinidae</taxon>
        <taxon>Aphelininae</taxon>
        <taxon>Eretmocerus</taxon>
    </lineage>
</organism>
<keyword evidence="2" id="KW-1185">Reference proteome</keyword>
<sequence>MKIFIVLFLSTLLGVIADEGESILLCLEGSGYNLWNEALKIIQLKELCQISVGLTAIPIRQRRGPIFFGSDGAISAFPFFVAIECYHFTTSGGSIISPKYVVTAAHIFDIIKDKDYFRVRSGSDERGRGGEEHELESYEKHPEYISDDGAGGCVNDISLIRIEGTFVYNKVQRPIPIFKAGEVAEPGAKAIVIGFGYTEDGLPQHLKMTTLPLFDTNMCNETWFNRDGYPIPNKTICAGGGKDRRDSCDGDSGGALVVGGKLAGILSFGYSRRTQDNRVECGFEGVPSIYTEVAQFQSWIDDRIHS</sequence>
<evidence type="ECO:0000313" key="1">
    <source>
        <dbReference type="EMBL" id="KAJ8675589.1"/>
    </source>
</evidence>
<gene>
    <name evidence="1" type="ORF">QAD02_011375</name>
</gene>
<dbReference type="EMBL" id="CM056742">
    <property type="protein sequence ID" value="KAJ8675589.1"/>
    <property type="molecule type" value="Genomic_DNA"/>
</dbReference>
<protein>
    <submittedName>
        <fullName evidence="1">Uncharacterized protein</fullName>
    </submittedName>
</protein>
<comment type="caution">
    <text evidence="1">The sequence shown here is derived from an EMBL/GenBank/DDBJ whole genome shotgun (WGS) entry which is preliminary data.</text>
</comment>
<evidence type="ECO:0000313" key="2">
    <source>
        <dbReference type="Proteomes" id="UP001239111"/>
    </source>
</evidence>